<dbReference type="AlphaFoldDB" id="A0A9E5JVI8"/>
<dbReference type="PANTHER" id="PTHR12110">
    <property type="entry name" value="HYDROXYPYRUVATE ISOMERASE"/>
    <property type="match status" value="1"/>
</dbReference>
<organism evidence="2 3">
    <name type="scientific">Pseudomaricurvus hydrocarbonicus</name>
    <dbReference type="NCBI Taxonomy" id="1470433"/>
    <lineage>
        <taxon>Bacteria</taxon>
        <taxon>Pseudomonadati</taxon>
        <taxon>Pseudomonadota</taxon>
        <taxon>Gammaproteobacteria</taxon>
        <taxon>Cellvibrionales</taxon>
        <taxon>Cellvibrionaceae</taxon>
        <taxon>Pseudomaricurvus</taxon>
    </lineage>
</organism>
<dbReference type="EMBL" id="JAAONZ010000005">
    <property type="protein sequence ID" value="NHO65665.1"/>
    <property type="molecule type" value="Genomic_DNA"/>
</dbReference>
<dbReference type="InterPro" id="IPR050312">
    <property type="entry name" value="IolE/XylAMocC-like"/>
</dbReference>
<dbReference type="InterPro" id="IPR013022">
    <property type="entry name" value="Xyl_isomerase-like_TIM-brl"/>
</dbReference>
<name>A0A9E5JVI8_9GAMM</name>
<evidence type="ECO:0000313" key="2">
    <source>
        <dbReference type="EMBL" id="NHO65665.1"/>
    </source>
</evidence>
<dbReference type="Proteomes" id="UP000787472">
    <property type="component" value="Unassembled WGS sequence"/>
</dbReference>
<evidence type="ECO:0000313" key="3">
    <source>
        <dbReference type="Proteomes" id="UP000787472"/>
    </source>
</evidence>
<dbReference type="SUPFAM" id="SSF51658">
    <property type="entry name" value="Xylose isomerase-like"/>
    <property type="match status" value="1"/>
</dbReference>
<dbReference type="Gene3D" id="3.20.20.150">
    <property type="entry name" value="Divalent-metal-dependent TIM barrel enzymes"/>
    <property type="match status" value="1"/>
</dbReference>
<dbReference type="InterPro" id="IPR036237">
    <property type="entry name" value="Xyl_isomerase-like_sf"/>
</dbReference>
<keyword evidence="3" id="KW-1185">Reference proteome</keyword>
<proteinExistence type="predicted"/>
<comment type="caution">
    <text evidence="2">The sequence shown here is derived from an EMBL/GenBank/DDBJ whole genome shotgun (WGS) entry which is preliminary data.</text>
</comment>
<dbReference type="RefSeq" id="WP_167185042.1">
    <property type="nucleotide sequence ID" value="NZ_JAAONZ010000005.1"/>
</dbReference>
<dbReference type="Pfam" id="PF01261">
    <property type="entry name" value="AP_endonuc_2"/>
    <property type="match status" value="1"/>
</dbReference>
<accession>A0A9E5JVI8</accession>
<reference evidence="2" key="1">
    <citation type="submission" date="2020-03" db="EMBL/GenBank/DDBJ databases">
        <authorList>
            <person name="Guo F."/>
        </authorList>
    </citation>
    <scope>NUCLEOTIDE SEQUENCE</scope>
    <source>
        <strain evidence="2">JCM 30134</strain>
    </source>
</reference>
<protein>
    <submittedName>
        <fullName evidence="2">Sugar phosphate isomerase/epimerase</fullName>
    </submittedName>
</protein>
<evidence type="ECO:0000259" key="1">
    <source>
        <dbReference type="Pfam" id="PF01261"/>
    </source>
</evidence>
<keyword evidence="2" id="KW-0413">Isomerase</keyword>
<feature type="domain" description="Xylose isomerase-like TIM barrel" evidence="1">
    <location>
        <begin position="47"/>
        <end position="254"/>
    </location>
</feature>
<dbReference type="GO" id="GO:0016853">
    <property type="term" value="F:isomerase activity"/>
    <property type="evidence" value="ECO:0007669"/>
    <property type="project" value="UniProtKB-KW"/>
</dbReference>
<sequence length="272" mass="29891">MLNKRLSVNALSTFNWSFEQDLALWKELGVHHAGLLISKVSDDLDGKLSRMMDENIQPSTLVCGSFSLSAPEKWTQEQDQLNKMMDIIASVDPNCSIYFPPGRTTGAPWDEVMAVFSESVAPCVTHAASVGVQLAFEPSLRTDASFINTLRDAVDVSELTGLGLVVDFGNCWMERNLRETLLRAGPQITLVQIDDVAIGSHNQLPPGRRVHIGDGDLPLDRLMGDILDSGYQGVFDLEVLGPAVEQEGYEQSLRRGVVTASDLISRMVDRCQ</sequence>
<dbReference type="PANTHER" id="PTHR12110:SF52">
    <property type="entry name" value="XYLOSE ISOMERASE"/>
    <property type="match status" value="1"/>
</dbReference>
<gene>
    <name evidence="2" type="ORF">G8770_08940</name>
</gene>